<evidence type="ECO:0000259" key="7">
    <source>
        <dbReference type="PROSITE" id="PS50850"/>
    </source>
</evidence>
<dbReference type="SUPFAM" id="SSF103473">
    <property type="entry name" value="MFS general substrate transporter"/>
    <property type="match status" value="1"/>
</dbReference>
<feature type="compositionally biased region" description="Polar residues" evidence="5">
    <location>
        <begin position="484"/>
        <end position="496"/>
    </location>
</feature>
<accession>A0AA35M4X0</accession>
<evidence type="ECO:0000313" key="9">
    <source>
        <dbReference type="Proteomes" id="UP001160390"/>
    </source>
</evidence>
<feature type="transmembrane region" description="Helical" evidence="6">
    <location>
        <begin position="307"/>
        <end position="328"/>
    </location>
</feature>
<gene>
    <name evidence="8" type="ORF">CCHLO57077_00014878</name>
</gene>
<dbReference type="Proteomes" id="UP001160390">
    <property type="component" value="Unassembled WGS sequence"/>
</dbReference>
<proteinExistence type="predicted"/>
<evidence type="ECO:0000256" key="5">
    <source>
        <dbReference type="SAM" id="MobiDB-lite"/>
    </source>
</evidence>
<evidence type="ECO:0000256" key="3">
    <source>
        <dbReference type="ARBA" id="ARBA00022989"/>
    </source>
</evidence>
<evidence type="ECO:0000313" key="8">
    <source>
        <dbReference type="EMBL" id="CAI6090592.1"/>
    </source>
</evidence>
<feature type="transmembrane region" description="Helical" evidence="6">
    <location>
        <begin position="251"/>
        <end position="269"/>
    </location>
</feature>
<feature type="transmembrane region" description="Helical" evidence="6">
    <location>
        <begin position="395"/>
        <end position="414"/>
    </location>
</feature>
<organism evidence="8 9">
    <name type="scientific">Clonostachys chloroleuca</name>
    <dbReference type="NCBI Taxonomy" id="1926264"/>
    <lineage>
        <taxon>Eukaryota</taxon>
        <taxon>Fungi</taxon>
        <taxon>Dikarya</taxon>
        <taxon>Ascomycota</taxon>
        <taxon>Pezizomycotina</taxon>
        <taxon>Sordariomycetes</taxon>
        <taxon>Hypocreomycetidae</taxon>
        <taxon>Hypocreales</taxon>
        <taxon>Bionectriaceae</taxon>
        <taxon>Clonostachys</taxon>
    </lineage>
</organism>
<keyword evidence="9" id="KW-1185">Reference proteome</keyword>
<keyword evidence="4 6" id="KW-0472">Membrane</keyword>
<evidence type="ECO:0000256" key="1">
    <source>
        <dbReference type="ARBA" id="ARBA00004141"/>
    </source>
</evidence>
<feature type="transmembrane region" description="Helical" evidence="6">
    <location>
        <begin position="190"/>
        <end position="208"/>
    </location>
</feature>
<feature type="transmembrane region" description="Helical" evidence="6">
    <location>
        <begin position="90"/>
        <end position="107"/>
    </location>
</feature>
<dbReference type="Pfam" id="PF00083">
    <property type="entry name" value="Sugar_tr"/>
    <property type="match status" value="1"/>
</dbReference>
<feature type="transmembrane region" description="Helical" evidence="6">
    <location>
        <begin position="151"/>
        <end position="178"/>
    </location>
</feature>
<feature type="domain" description="Major facilitator superfamily (MFS) profile" evidence="7">
    <location>
        <begin position="13"/>
        <end position="449"/>
    </location>
</feature>
<dbReference type="InterPro" id="IPR020846">
    <property type="entry name" value="MFS_dom"/>
</dbReference>
<dbReference type="EMBL" id="CABFNP030001029">
    <property type="protein sequence ID" value="CAI6090592.1"/>
    <property type="molecule type" value="Genomic_DNA"/>
</dbReference>
<dbReference type="PANTHER" id="PTHR24064">
    <property type="entry name" value="SOLUTE CARRIER FAMILY 22 MEMBER"/>
    <property type="match status" value="1"/>
</dbReference>
<name>A0AA35M4X0_9HYPO</name>
<dbReference type="Gene3D" id="1.20.1250.20">
    <property type="entry name" value="MFS general substrate transporter like domains"/>
    <property type="match status" value="1"/>
</dbReference>
<dbReference type="InterPro" id="IPR005828">
    <property type="entry name" value="MFS_sugar_transport-like"/>
</dbReference>
<evidence type="ECO:0000256" key="2">
    <source>
        <dbReference type="ARBA" id="ARBA00022692"/>
    </source>
</evidence>
<dbReference type="GO" id="GO:0016020">
    <property type="term" value="C:membrane"/>
    <property type="evidence" value="ECO:0007669"/>
    <property type="project" value="UniProtKB-SubCell"/>
</dbReference>
<keyword evidence="2 6" id="KW-0812">Transmembrane</keyword>
<feature type="transmembrane region" description="Helical" evidence="6">
    <location>
        <begin position="426"/>
        <end position="444"/>
    </location>
</feature>
<reference evidence="8" key="1">
    <citation type="submission" date="2023-01" db="EMBL/GenBank/DDBJ databases">
        <authorList>
            <person name="Piombo E."/>
        </authorList>
    </citation>
    <scope>NUCLEOTIDE SEQUENCE</scope>
</reference>
<feature type="transmembrane region" description="Helical" evidence="6">
    <location>
        <begin position="340"/>
        <end position="367"/>
    </location>
</feature>
<dbReference type="AlphaFoldDB" id="A0AA35M4X0"/>
<comment type="subcellular location">
    <subcellularLocation>
        <location evidence="1">Membrane</location>
        <topology evidence="1">Multi-pass membrane protein</topology>
    </subcellularLocation>
</comment>
<dbReference type="PROSITE" id="PS50850">
    <property type="entry name" value="MFS"/>
    <property type="match status" value="1"/>
</dbReference>
<evidence type="ECO:0000256" key="6">
    <source>
        <dbReference type="SAM" id="Phobius"/>
    </source>
</evidence>
<dbReference type="InterPro" id="IPR036259">
    <property type="entry name" value="MFS_trans_sf"/>
</dbReference>
<evidence type="ECO:0000256" key="4">
    <source>
        <dbReference type="ARBA" id="ARBA00023136"/>
    </source>
</evidence>
<comment type="caution">
    <text evidence="8">The sequence shown here is derived from an EMBL/GenBank/DDBJ whole genome shotgun (WGS) entry which is preliminary data.</text>
</comment>
<dbReference type="GO" id="GO:0022857">
    <property type="term" value="F:transmembrane transporter activity"/>
    <property type="evidence" value="ECO:0007669"/>
    <property type="project" value="InterPro"/>
</dbReference>
<dbReference type="InterPro" id="IPR005829">
    <property type="entry name" value="Sugar_transporter_CS"/>
</dbReference>
<keyword evidence="3 6" id="KW-1133">Transmembrane helix</keyword>
<feature type="region of interest" description="Disordered" evidence="5">
    <location>
        <begin position="479"/>
        <end position="508"/>
    </location>
</feature>
<protein>
    <recommendedName>
        <fullName evidence="7">Major facilitator superfamily (MFS) profile domain-containing protein</fullName>
    </recommendedName>
</protein>
<sequence length="508" mass="55533">MDNQLTFWDKTKFYTVVGVGFFADGWANNDIGLLTPLIGYVYFKENGDAIPTSQAGAIKGGVKIGMLLGQIIFGFLGDTLGRHKIYGRELFFAIFGLLMCTFTPWKGLNGDGLVAWLTVGRLITGLGLGGDYPMSAALALEKAEPNARARVVMWTFFSQALGYFSSGIAYLIALRAFQNSIEANVDYLDYVWRIVMGLPLIPCILMIYPRFAMQESVPYQKYVRHVDGNSEDVPAPRTFSDQMRDFRVYFWNWRHAASIFSASAVWFIFDICQNGIVLNQTIILKGIGYSKGHTIYQTLWNAGVGNIIVIIAGYLPGFILGNLALEWLPRRVQQAGSSLIIGVLYAVWAGVTDTAAIGGLLALFTVVQFLQNAGPNTTAFLLPIELFPTRVRGTSHGIVAAAGKLGAIITAFGFGNTQEAIGMKGVMGMFAGLSFFIVLLTGLVPETKGYSLEDVENDVIYKKKLLSIHGRDLETFPTGDWASTEESGSKGLTKTATVGFDDTKPQPL</sequence>
<dbReference type="PROSITE" id="PS00217">
    <property type="entry name" value="SUGAR_TRANSPORT_2"/>
    <property type="match status" value="1"/>
</dbReference>